<dbReference type="SUPFAM" id="SSF49562">
    <property type="entry name" value="C2 domain (Calcium/lipid-binding domain, CaLB)"/>
    <property type="match status" value="1"/>
</dbReference>
<accession>A0A915PLC4</accession>
<name>A0A915PLC4_9BILA</name>
<dbReference type="AlphaFoldDB" id="A0A915PLC4"/>
<proteinExistence type="predicted"/>
<dbReference type="Pfam" id="PF00168">
    <property type="entry name" value="C2"/>
    <property type="match status" value="1"/>
</dbReference>
<dbReference type="Gene3D" id="2.60.40.150">
    <property type="entry name" value="C2 domain"/>
    <property type="match status" value="1"/>
</dbReference>
<protein>
    <submittedName>
        <fullName evidence="4">C2 domain-containing protein</fullName>
    </submittedName>
</protein>
<evidence type="ECO:0000313" key="3">
    <source>
        <dbReference type="Proteomes" id="UP000887581"/>
    </source>
</evidence>
<dbReference type="WBParaSite" id="sdigi.contig138.g5080.t1">
    <property type="protein sequence ID" value="sdigi.contig138.g5080.t1"/>
    <property type="gene ID" value="sdigi.contig138.g5080"/>
</dbReference>
<sequence length="438" mass="49891">MNDDPYGVFINSRPVLKLNRYNERKRGRRERRNNEILMNLSSESDDELCGYDKDMAMESVSDITSDSDFCQPIPVVRGANRNWINKPTMRRTRRSQVPCGIGARARTRHGSLPMMTPIDHSSSYETETTNEDDDSEFSYQKHRSPPPSLLRGLSMIEELSPINGSSDDIPKVPSLQLSRNWHPLATSTTTSIGLPKTNPHHLKTISTSTPATSVSSSGRCKSSVLSAYNNIMRTEPPITAGKISSNHRKVMLQLKTVQQTPRKEWGRPQSEILSGGCLSNTNWKPDHFGLPTPFARRIGCKGKLELTMSISGCYLTVSIVRAVYFLDPAISQASSYVRIEIRPNPLYNKRIRSSSEDRFSHNKQEKSFRTRLVLLSNRPQFHENFTFELRRNHYRHHDLLSVSVWITNADNSARKRMLGCMAFPIRRLIRKANLMVRS</sequence>
<dbReference type="InterPro" id="IPR035892">
    <property type="entry name" value="C2_domain_sf"/>
</dbReference>
<dbReference type="PROSITE" id="PS50004">
    <property type="entry name" value="C2"/>
    <property type="match status" value="1"/>
</dbReference>
<evidence type="ECO:0000259" key="2">
    <source>
        <dbReference type="PROSITE" id="PS50004"/>
    </source>
</evidence>
<evidence type="ECO:0000313" key="4">
    <source>
        <dbReference type="WBParaSite" id="sdigi.contig138.g5080.t1"/>
    </source>
</evidence>
<keyword evidence="3" id="KW-1185">Reference proteome</keyword>
<dbReference type="SMART" id="SM00239">
    <property type="entry name" value="C2"/>
    <property type="match status" value="1"/>
</dbReference>
<evidence type="ECO:0000256" key="1">
    <source>
        <dbReference type="SAM" id="MobiDB-lite"/>
    </source>
</evidence>
<dbReference type="Proteomes" id="UP000887581">
    <property type="component" value="Unplaced"/>
</dbReference>
<feature type="domain" description="C2" evidence="2">
    <location>
        <begin position="300"/>
        <end position="438"/>
    </location>
</feature>
<dbReference type="InterPro" id="IPR000008">
    <property type="entry name" value="C2_dom"/>
</dbReference>
<organism evidence="3 4">
    <name type="scientific">Setaria digitata</name>
    <dbReference type="NCBI Taxonomy" id="48799"/>
    <lineage>
        <taxon>Eukaryota</taxon>
        <taxon>Metazoa</taxon>
        <taxon>Ecdysozoa</taxon>
        <taxon>Nematoda</taxon>
        <taxon>Chromadorea</taxon>
        <taxon>Rhabditida</taxon>
        <taxon>Spirurina</taxon>
        <taxon>Spiruromorpha</taxon>
        <taxon>Filarioidea</taxon>
        <taxon>Setariidae</taxon>
        <taxon>Setaria</taxon>
    </lineage>
</organism>
<reference evidence="4" key="1">
    <citation type="submission" date="2022-11" db="UniProtKB">
        <authorList>
            <consortium name="WormBaseParasite"/>
        </authorList>
    </citation>
    <scope>IDENTIFICATION</scope>
</reference>
<feature type="region of interest" description="Disordered" evidence="1">
    <location>
        <begin position="111"/>
        <end position="149"/>
    </location>
</feature>